<accession>A0AAD2CWB9</accession>
<dbReference type="EMBL" id="CAMPGE010014633">
    <property type="protein sequence ID" value="CAI2373294.1"/>
    <property type="molecule type" value="Genomic_DNA"/>
</dbReference>
<dbReference type="AlphaFoldDB" id="A0AAD2CWB9"/>
<evidence type="ECO:0000256" key="2">
    <source>
        <dbReference type="SAM" id="MobiDB-lite"/>
    </source>
</evidence>
<sequence length="314" mass="36787">MDKFDILAKKEEELRKLNDRLEEKTSNLEKASRKGGSRKQAEPEFKHQDEAKVDRQQFDDDYGEDFGDEGQEIGQNYGISEDIIANPTGLAQDEEFESALTEVERYKEVLEKNRELERTIIFQKAKIEAIQTELDGAISVLNEKDIELQQVSKKDKSSEGQTTKFNKKISKLEEELKKANEQNKKQEKRIKSLESYLQQAEAKINRIERDTKKASQDVGVKDVRLNRVLEELEKQKLTLKETKEAEEHKNKEIREELDRVNDENKKLDRQRSELLQVFKKQNKLIDILKKQKMHIEAAKMLSFTEDEFTKLLDV</sequence>
<proteinExistence type="predicted"/>
<dbReference type="Proteomes" id="UP001295684">
    <property type="component" value="Unassembled WGS sequence"/>
</dbReference>
<name>A0AAD2CWB9_EUPCR</name>
<keyword evidence="4" id="KW-1185">Reference proteome</keyword>
<gene>
    <name evidence="3" type="ORF">ECRASSUSDP1_LOCUS14635</name>
</gene>
<feature type="region of interest" description="Disordered" evidence="2">
    <location>
        <begin position="17"/>
        <end position="78"/>
    </location>
</feature>
<dbReference type="PANTHER" id="PTHR23313">
    <property type="entry name" value="TSEC1-RELATED"/>
    <property type="match status" value="1"/>
</dbReference>
<dbReference type="PANTHER" id="PTHR23313:SF0">
    <property type="entry name" value="TESTIS-EXPRESSED PROTEIN 9"/>
    <property type="match status" value="1"/>
</dbReference>
<organism evidence="3 4">
    <name type="scientific">Euplotes crassus</name>
    <dbReference type="NCBI Taxonomy" id="5936"/>
    <lineage>
        <taxon>Eukaryota</taxon>
        <taxon>Sar</taxon>
        <taxon>Alveolata</taxon>
        <taxon>Ciliophora</taxon>
        <taxon>Intramacronucleata</taxon>
        <taxon>Spirotrichea</taxon>
        <taxon>Hypotrichia</taxon>
        <taxon>Euplotida</taxon>
        <taxon>Euplotidae</taxon>
        <taxon>Moneuplotes</taxon>
    </lineage>
</organism>
<feature type="compositionally biased region" description="Basic and acidic residues" evidence="2">
    <location>
        <begin position="39"/>
        <end position="58"/>
    </location>
</feature>
<evidence type="ECO:0000313" key="3">
    <source>
        <dbReference type="EMBL" id="CAI2373294.1"/>
    </source>
</evidence>
<comment type="caution">
    <text evidence="3">The sequence shown here is derived from an EMBL/GenBank/DDBJ whole genome shotgun (WGS) entry which is preliminary data.</text>
</comment>
<dbReference type="SUPFAM" id="SSF57997">
    <property type="entry name" value="Tropomyosin"/>
    <property type="match status" value="1"/>
</dbReference>
<protein>
    <submittedName>
        <fullName evidence="3">Uncharacterized protein</fullName>
    </submittedName>
</protein>
<evidence type="ECO:0000256" key="1">
    <source>
        <dbReference type="SAM" id="Coils"/>
    </source>
</evidence>
<feature type="compositionally biased region" description="Acidic residues" evidence="2">
    <location>
        <begin position="59"/>
        <end position="71"/>
    </location>
</feature>
<dbReference type="Gene3D" id="1.20.5.170">
    <property type="match status" value="1"/>
</dbReference>
<feature type="coiled-coil region" evidence="1">
    <location>
        <begin position="162"/>
        <end position="277"/>
    </location>
</feature>
<evidence type="ECO:0000313" key="4">
    <source>
        <dbReference type="Proteomes" id="UP001295684"/>
    </source>
</evidence>
<keyword evidence="1" id="KW-0175">Coiled coil</keyword>
<reference evidence="3" key="1">
    <citation type="submission" date="2023-07" db="EMBL/GenBank/DDBJ databases">
        <authorList>
            <consortium name="AG Swart"/>
            <person name="Singh M."/>
            <person name="Singh A."/>
            <person name="Seah K."/>
            <person name="Emmerich C."/>
        </authorList>
    </citation>
    <scope>NUCLEOTIDE SEQUENCE</scope>
    <source>
        <strain evidence="3">DP1</strain>
    </source>
</reference>
<feature type="compositionally biased region" description="Basic and acidic residues" evidence="2">
    <location>
        <begin position="17"/>
        <end position="32"/>
    </location>
</feature>
<feature type="coiled-coil region" evidence="1">
    <location>
        <begin position="106"/>
        <end position="133"/>
    </location>
</feature>